<feature type="domain" description="Glycosyltransferase subfamily 4-like N-terminal" evidence="2">
    <location>
        <begin position="106"/>
        <end position="231"/>
    </location>
</feature>
<dbReference type="InterPro" id="IPR028098">
    <property type="entry name" value="Glyco_trans_4-like_N"/>
</dbReference>
<feature type="transmembrane region" description="Helical" evidence="1">
    <location>
        <begin position="98"/>
        <end position="119"/>
    </location>
</feature>
<dbReference type="SUPFAM" id="SSF53756">
    <property type="entry name" value="UDP-Glycosyltransferase/glycogen phosphorylase"/>
    <property type="match status" value="1"/>
</dbReference>
<reference evidence="3 4" key="1">
    <citation type="submission" date="2019-11" db="EMBL/GenBank/DDBJ databases">
        <title>Comparative genomics of hydrocarbon-degrading Desulfosarcina strains.</title>
        <authorList>
            <person name="Watanabe M."/>
            <person name="Kojima H."/>
            <person name="Fukui M."/>
        </authorList>
    </citation>
    <scope>NUCLEOTIDE SEQUENCE [LARGE SCALE GENOMIC DNA]</scope>
    <source>
        <strain evidence="3 4">PL12</strain>
    </source>
</reference>
<dbReference type="Proteomes" id="UP000427906">
    <property type="component" value="Chromosome"/>
</dbReference>
<accession>A0A5K7YKF0</accession>
<proteinExistence type="predicted"/>
<gene>
    <name evidence="3" type="ORF">DSCA_12110</name>
</gene>
<dbReference type="KEGG" id="dalk:DSCA_12110"/>
<sequence length="420" mass="48197">MGKKILMICYYYPPLTDVGCKRSVAFAKYWHKEGWHPHVLSVKNPDKYYCSLGDDKPPEDIPVTYAYSLLNVYRFFGRVNGILDRLVGLFGGKLKHNYFYDIFCVPDIFFGWIIPAIISGYRIITRERIDIIYVSVSPVSGGIIGWVLKILTGKTLVVDFRDLFGVDGAKYNIIYGGPLIRKLIDRLIVASILKLSDLFIVTTGETKELYLEQFPEVREKIRTIYNGFDDQFLSVVKEQEKNSKFTIIYTGNFYYNIAFDYFFEALGILKNEGMINSEEFQFLFYGGQIERIQDSIERWDVGDLIHVKPRIPYVDILVEIKRAHIQLLRIIQPMISTKLFEGIALDIPLLSTIPEGEVARIVRKYSPSSAVITDESASSVASWLGKAVISNRKDFPGNNIQDFLASFSRRELSLELLKFL</sequence>
<organism evidence="3 4">
    <name type="scientific">Desulfosarcina alkanivorans</name>
    <dbReference type="NCBI Taxonomy" id="571177"/>
    <lineage>
        <taxon>Bacteria</taxon>
        <taxon>Pseudomonadati</taxon>
        <taxon>Thermodesulfobacteriota</taxon>
        <taxon>Desulfobacteria</taxon>
        <taxon>Desulfobacterales</taxon>
        <taxon>Desulfosarcinaceae</taxon>
        <taxon>Desulfosarcina</taxon>
    </lineage>
</organism>
<protein>
    <recommendedName>
        <fullName evidence="2">Glycosyltransferase subfamily 4-like N-terminal domain-containing protein</fullName>
    </recommendedName>
</protein>
<evidence type="ECO:0000313" key="3">
    <source>
        <dbReference type="EMBL" id="BBO67281.1"/>
    </source>
</evidence>
<name>A0A5K7YKF0_9BACT</name>
<evidence type="ECO:0000256" key="1">
    <source>
        <dbReference type="SAM" id="Phobius"/>
    </source>
</evidence>
<feature type="transmembrane region" description="Helical" evidence="1">
    <location>
        <begin position="131"/>
        <end position="151"/>
    </location>
</feature>
<keyword evidence="1" id="KW-0472">Membrane</keyword>
<dbReference type="RefSeq" id="WP_155315560.1">
    <property type="nucleotide sequence ID" value="NZ_AP021874.1"/>
</dbReference>
<keyword evidence="1" id="KW-0812">Transmembrane</keyword>
<dbReference type="AlphaFoldDB" id="A0A5K7YKF0"/>
<keyword evidence="1" id="KW-1133">Transmembrane helix</keyword>
<dbReference type="EMBL" id="AP021874">
    <property type="protein sequence ID" value="BBO67281.1"/>
    <property type="molecule type" value="Genomic_DNA"/>
</dbReference>
<evidence type="ECO:0000259" key="2">
    <source>
        <dbReference type="Pfam" id="PF13439"/>
    </source>
</evidence>
<dbReference type="Pfam" id="PF13439">
    <property type="entry name" value="Glyco_transf_4"/>
    <property type="match status" value="1"/>
</dbReference>
<keyword evidence="4" id="KW-1185">Reference proteome</keyword>
<dbReference type="GO" id="GO:0016757">
    <property type="term" value="F:glycosyltransferase activity"/>
    <property type="evidence" value="ECO:0007669"/>
    <property type="project" value="UniProtKB-ARBA"/>
</dbReference>
<dbReference type="Gene3D" id="3.40.50.2000">
    <property type="entry name" value="Glycogen Phosphorylase B"/>
    <property type="match status" value="1"/>
</dbReference>
<evidence type="ECO:0000313" key="4">
    <source>
        <dbReference type="Proteomes" id="UP000427906"/>
    </source>
</evidence>
<dbReference type="OrthoDB" id="7366221at2"/>